<dbReference type="InterPro" id="IPR008966">
    <property type="entry name" value="Adhesion_dom_sf"/>
</dbReference>
<feature type="domain" description="Fimbrial-type adhesion" evidence="5">
    <location>
        <begin position="10"/>
        <end position="148"/>
    </location>
</feature>
<gene>
    <name evidence="6" type="ORF">AB4M04_00865</name>
</gene>
<dbReference type="InterPro" id="IPR036937">
    <property type="entry name" value="Adhesion_dom_fimbrial_sf"/>
</dbReference>
<evidence type="ECO:0000256" key="3">
    <source>
        <dbReference type="ARBA" id="ARBA00022729"/>
    </source>
</evidence>
<evidence type="ECO:0000256" key="4">
    <source>
        <dbReference type="ARBA" id="ARBA00023263"/>
    </source>
</evidence>
<protein>
    <submittedName>
        <fullName evidence="6">Fimbrial protein</fullName>
    </submittedName>
</protein>
<evidence type="ECO:0000313" key="6">
    <source>
        <dbReference type="EMBL" id="MEX3170634.1"/>
    </source>
</evidence>
<sequence>MWNGSVAVDLTALACSLTNTTISVPLGDVQSSAFSGITTTAGDKTFNLGLSCDKDANINVALAGSQNADTTDTSVLALTNAGQSGTASGVGVQLLYGSVPLKLNNNILLKTSAGGQETLPFSARYYQTKTAIGAGLANSSATLNITYQ</sequence>
<dbReference type="PANTHER" id="PTHR33420">
    <property type="entry name" value="FIMBRIAL SUBUNIT ELFA-RELATED"/>
    <property type="match status" value="1"/>
</dbReference>
<dbReference type="RefSeq" id="WP_368453021.1">
    <property type="nucleotide sequence ID" value="NZ_JBFQXQ010000001.1"/>
</dbReference>
<keyword evidence="4" id="KW-0281">Fimbrium</keyword>
<keyword evidence="3" id="KW-0732">Signal</keyword>
<comment type="similarity">
    <text evidence="2">Belongs to the fimbrial protein family.</text>
</comment>
<dbReference type="InterPro" id="IPR000259">
    <property type="entry name" value="Adhesion_dom_fimbrial"/>
</dbReference>
<dbReference type="InterPro" id="IPR050263">
    <property type="entry name" value="Bact_Fimbrial_Adh_Pro"/>
</dbReference>
<evidence type="ECO:0000256" key="2">
    <source>
        <dbReference type="ARBA" id="ARBA00006671"/>
    </source>
</evidence>
<evidence type="ECO:0000259" key="5">
    <source>
        <dbReference type="Pfam" id="PF00419"/>
    </source>
</evidence>
<proteinExistence type="inferred from homology"/>
<accession>A0ABV3UB19</accession>
<keyword evidence="7" id="KW-1185">Reference proteome</keyword>
<dbReference type="EMBL" id="JBFQXQ010000001">
    <property type="protein sequence ID" value="MEX3170634.1"/>
    <property type="molecule type" value="Genomic_DNA"/>
</dbReference>
<dbReference type="Gene3D" id="2.60.40.1090">
    <property type="entry name" value="Fimbrial-type adhesion domain"/>
    <property type="match status" value="1"/>
</dbReference>
<dbReference type="Pfam" id="PF00419">
    <property type="entry name" value="Fimbrial"/>
    <property type="match status" value="1"/>
</dbReference>
<comment type="caution">
    <text evidence="6">The sequence shown here is derived from an EMBL/GenBank/DDBJ whole genome shotgun (WGS) entry which is preliminary data.</text>
</comment>
<evidence type="ECO:0000313" key="7">
    <source>
        <dbReference type="Proteomes" id="UP001558101"/>
    </source>
</evidence>
<comment type="subcellular location">
    <subcellularLocation>
        <location evidence="1">Fimbrium</location>
    </subcellularLocation>
</comment>
<name>A0ABV3UB19_9GAMM</name>
<dbReference type="SUPFAM" id="SSF49401">
    <property type="entry name" value="Bacterial adhesins"/>
    <property type="match status" value="1"/>
</dbReference>
<organism evidence="6 7">
    <name type="scientific">Serratia quinivorans</name>
    <dbReference type="NCBI Taxonomy" id="137545"/>
    <lineage>
        <taxon>Bacteria</taxon>
        <taxon>Pseudomonadati</taxon>
        <taxon>Pseudomonadota</taxon>
        <taxon>Gammaproteobacteria</taxon>
        <taxon>Enterobacterales</taxon>
        <taxon>Yersiniaceae</taxon>
        <taxon>Serratia</taxon>
    </lineage>
</organism>
<evidence type="ECO:0000256" key="1">
    <source>
        <dbReference type="ARBA" id="ARBA00004561"/>
    </source>
</evidence>
<reference evidence="6 7" key="1">
    <citation type="submission" date="2024-07" db="EMBL/GenBank/DDBJ databases">
        <title>Genomes of novel Serratia strains from suburban soil.</title>
        <authorList>
            <person name="Markert E.X."/>
            <person name="Severe K."/>
            <person name="Severe L."/>
            <person name="Twing K.I."/>
            <person name="Ward L.M."/>
        </authorList>
    </citation>
    <scope>NUCLEOTIDE SEQUENCE [LARGE SCALE GENOMIC DNA]</scope>
    <source>
        <strain evidence="6 7">3C-UT</strain>
    </source>
</reference>
<dbReference type="PANTHER" id="PTHR33420:SF12">
    <property type="entry name" value="FIMBRIN-LIKE PROTEIN FIMI-RELATED"/>
    <property type="match status" value="1"/>
</dbReference>
<dbReference type="Proteomes" id="UP001558101">
    <property type="component" value="Unassembled WGS sequence"/>
</dbReference>